<dbReference type="CDD" id="cd19166">
    <property type="entry name" value="HemeO-bac"/>
    <property type="match status" value="1"/>
</dbReference>
<proteinExistence type="predicted"/>
<accession>A0A845AMF4</accession>
<dbReference type="OrthoDB" id="9149607at2"/>
<comment type="caution">
    <text evidence="1">The sequence shown here is derived from an EMBL/GenBank/DDBJ whole genome shotgun (WGS) entry which is preliminary data.</text>
</comment>
<gene>
    <name evidence="1" type="ORF">GRI58_05000</name>
</gene>
<dbReference type="InterPro" id="IPR016084">
    <property type="entry name" value="Haem_Oase-like_multi-hlx"/>
</dbReference>
<dbReference type="AlphaFoldDB" id="A0A845AMF4"/>
<name>A0A845AMF4_9SPHN</name>
<dbReference type="EMBL" id="WTYA01000003">
    <property type="protein sequence ID" value="MXP28178.1"/>
    <property type="molecule type" value="Genomic_DNA"/>
</dbReference>
<dbReference type="SUPFAM" id="SSF48613">
    <property type="entry name" value="Heme oxygenase-like"/>
    <property type="match status" value="1"/>
</dbReference>
<sequence length="241" mass="26131">MESPVFTGNCSVTGQLSLQQSFELFHIAPVCGAKSKFAAKKGWALFGQAKGRELHSMTQARAETLRHHLKLHTRDLHDRLDRSLAPLALGDDAEYADFLKIQFSVRCAIEDWAAGNLSDGLQIPSALANLSSDLADLGVPLPACANLLMPERIDPLGVAWAIGGSSLGNRTMVTRRRRAGLMKANRFLTDPAQAEYFSRVIPSLNREVTAAEARPAIKAAKAVFNCYLTAFTDGPLLLEAA</sequence>
<organism evidence="1 2">
    <name type="scientific">Qipengyuania algicida</name>
    <dbReference type="NCBI Taxonomy" id="1836209"/>
    <lineage>
        <taxon>Bacteria</taxon>
        <taxon>Pseudomonadati</taxon>
        <taxon>Pseudomonadota</taxon>
        <taxon>Alphaproteobacteria</taxon>
        <taxon>Sphingomonadales</taxon>
        <taxon>Erythrobacteraceae</taxon>
        <taxon>Qipengyuania</taxon>
    </lineage>
</organism>
<keyword evidence="2" id="KW-1185">Reference proteome</keyword>
<dbReference type="Gene3D" id="1.20.910.10">
    <property type="entry name" value="Heme oxygenase-like"/>
    <property type="match status" value="1"/>
</dbReference>
<evidence type="ECO:0000313" key="1">
    <source>
        <dbReference type="EMBL" id="MXP28178.1"/>
    </source>
</evidence>
<protein>
    <recommendedName>
        <fullName evidence="3">Heme oxygenase</fullName>
    </recommendedName>
</protein>
<evidence type="ECO:0000313" key="2">
    <source>
        <dbReference type="Proteomes" id="UP000439780"/>
    </source>
</evidence>
<dbReference type="RefSeq" id="WP_160752485.1">
    <property type="nucleotide sequence ID" value="NZ_WTYA01000003.1"/>
</dbReference>
<evidence type="ECO:0008006" key="3">
    <source>
        <dbReference type="Google" id="ProtNLM"/>
    </source>
</evidence>
<reference evidence="1 2" key="1">
    <citation type="submission" date="2019-12" db="EMBL/GenBank/DDBJ databases">
        <title>Genomic-based taxomic classification of the family Erythrobacteraceae.</title>
        <authorList>
            <person name="Xu L."/>
        </authorList>
    </citation>
    <scope>NUCLEOTIDE SEQUENCE [LARGE SCALE GENOMIC DNA]</scope>
    <source>
        <strain evidence="1 2">KEMB 9005-328</strain>
    </source>
</reference>
<dbReference type="Proteomes" id="UP000439780">
    <property type="component" value="Unassembled WGS sequence"/>
</dbReference>